<feature type="transmembrane region" description="Helical" evidence="1">
    <location>
        <begin position="38"/>
        <end position="57"/>
    </location>
</feature>
<gene>
    <name evidence="2" type="ORF">SDC9_51623</name>
</gene>
<sequence>MPSVPLSLLRLSFRSVKKKRVFIQHAIKISIIIRRPKFLFGIGIAGSIFFIMFFLIPDETSGLFQYIFLLGASVLCAYLAIYAVKWNVVVEQDKITVHHPLKKY</sequence>
<dbReference type="CDD" id="cd18774">
    <property type="entry name" value="PDC2_HK_sensor"/>
    <property type="match status" value="1"/>
</dbReference>
<evidence type="ECO:0000256" key="1">
    <source>
        <dbReference type="SAM" id="Phobius"/>
    </source>
</evidence>
<keyword evidence="1" id="KW-0812">Transmembrane</keyword>
<evidence type="ECO:0000313" key="2">
    <source>
        <dbReference type="EMBL" id="MPM05335.1"/>
    </source>
</evidence>
<reference evidence="2" key="1">
    <citation type="submission" date="2019-08" db="EMBL/GenBank/DDBJ databases">
        <authorList>
            <person name="Kucharzyk K."/>
            <person name="Murdoch R.W."/>
            <person name="Higgins S."/>
            <person name="Loffler F."/>
        </authorList>
    </citation>
    <scope>NUCLEOTIDE SEQUENCE</scope>
</reference>
<comment type="caution">
    <text evidence="2">The sequence shown here is derived from an EMBL/GenBank/DDBJ whole genome shotgun (WGS) entry which is preliminary data.</text>
</comment>
<feature type="transmembrane region" description="Helical" evidence="1">
    <location>
        <begin position="63"/>
        <end position="84"/>
    </location>
</feature>
<keyword evidence="1" id="KW-1133">Transmembrane helix</keyword>
<proteinExistence type="predicted"/>
<organism evidence="2">
    <name type="scientific">bioreactor metagenome</name>
    <dbReference type="NCBI Taxonomy" id="1076179"/>
    <lineage>
        <taxon>unclassified sequences</taxon>
        <taxon>metagenomes</taxon>
        <taxon>ecological metagenomes</taxon>
    </lineage>
</organism>
<protein>
    <submittedName>
        <fullName evidence="2">Uncharacterized protein</fullName>
    </submittedName>
</protein>
<dbReference type="AlphaFoldDB" id="A0A644WN52"/>
<keyword evidence="1" id="KW-0472">Membrane</keyword>
<name>A0A644WN52_9ZZZZ</name>
<accession>A0A644WN52</accession>
<dbReference type="EMBL" id="VSSQ01001122">
    <property type="protein sequence ID" value="MPM05335.1"/>
    <property type="molecule type" value="Genomic_DNA"/>
</dbReference>